<dbReference type="HOGENOM" id="CLU_1271970_0_0_1"/>
<evidence type="ECO:0000256" key="1">
    <source>
        <dbReference type="SAM" id="MobiDB-lite"/>
    </source>
</evidence>
<evidence type="ECO:0000313" key="2">
    <source>
        <dbReference type="EMBL" id="EGC46074.1"/>
    </source>
</evidence>
<reference evidence="3" key="1">
    <citation type="submission" date="2008-07" db="EMBL/GenBank/DDBJ databases">
        <title>Annotation of Ajellomyces capsulatus strain H88.</title>
        <authorList>
            <person name="Champion M."/>
            <person name="Cuomo C."/>
            <person name="Ma L.-J."/>
            <person name="Henn M.R."/>
            <person name="Sil A."/>
            <person name="Goldman B."/>
            <person name="Young S.K."/>
            <person name="Kodira C.D."/>
            <person name="Zeng Q."/>
            <person name="Koehrsen M."/>
            <person name="Alvarado L."/>
            <person name="Berlin A."/>
            <person name="Borenstein D."/>
            <person name="Chen Z."/>
            <person name="Engels R."/>
            <person name="Freedman E."/>
            <person name="Gellesch M."/>
            <person name="Goldberg J."/>
            <person name="Griggs A."/>
            <person name="Gujja S."/>
            <person name="Heiman D."/>
            <person name="Hepburn T."/>
            <person name="Howarth C."/>
            <person name="Jen D."/>
            <person name="Larson L."/>
            <person name="Lewis B."/>
            <person name="Mehta T."/>
            <person name="Park D."/>
            <person name="Pearson M."/>
            <person name="Roberts A."/>
            <person name="Saif S."/>
            <person name="Shea T."/>
            <person name="Shenoy N."/>
            <person name="Sisk P."/>
            <person name="Stolte C."/>
            <person name="Sykes S."/>
            <person name="Walk T."/>
            <person name="White J."/>
            <person name="Yandava C."/>
            <person name="Klein B."/>
            <person name="McEwen J.G."/>
            <person name="Puccia R."/>
            <person name="Goldman G.H."/>
            <person name="Felipe M.S."/>
            <person name="Nino-Vega G."/>
            <person name="San-Blas G."/>
            <person name="Taylor J."/>
            <person name="Mendoza L."/>
            <person name="Galagan J."/>
            <person name="Nusbaum C."/>
            <person name="Birren B."/>
        </authorList>
    </citation>
    <scope>NUCLEOTIDE SEQUENCE [LARGE SCALE GENOMIC DNA]</scope>
    <source>
        <strain evidence="3">H88</strain>
    </source>
</reference>
<evidence type="ECO:0000313" key="3">
    <source>
        <dbReference type="Proteomes" id="UP000008142"/>
    </source>
</evidence>
<accession>F0UKX0</accession>
<organism evidence="3">
    <name type="scientific">Ajellomyces capsulatus (strain H88)</name>
    <name type="common">Darling's disease fungus</name>
    <name type="synonym">Histoplasma capsulatum</name>
    <dbReference type="NCBI Taxonomy" id="544711"/>
    <lineage>
        <taxon>Eukaryota</taxon>
        <taxon>Fungi</taxon>
        <taxon>Dikarya</taxon>
        <taxon>Ascomycota</taxon>
        <taxon>Pezizomycotina</taxon>
        <taxon>Eurotiomycetes</taxon>
        <taxon>Eurotiomycetidae</taxon>
        <taxon>Onygenales</taxon>
        <taxon>Ajellomycetaceae</taxon>
        <taxon>Histoplasma</taxon>
    </lineage>
</organism>
<dbReference type="AlphaFoldDB" id="F0UKX0"/>
<dbReference type="EMBL" id="DS990639">
    <property type="protein sequence ID" value="EGC46074.1"/>
    <property type="molecule type" value="Genomic_DNA"/>
</dbReference>
<protein>
    <submittedName>
        <fullName evidence="2">Predicted protein</fullName>
    </submittedName>
</protein>
<dbReference type="Proteomes" id="UP000008142">
    <property type="component" value="Unassembled WGS sequence"/>
</dbReference>
<proteinExistence type="predicted"/>
<gene>
    <name evidence="2" type="ORF">HCEG_05289</name>
</gene>
<name>F0UKX0_AJEC8</name>
<sequence length="217" mass="24226">MNAAGHSSPSSTGVVKNPKCELAGKNYIVDSGWSCRDEEFGNPEFIFIFCDPRYPAYCRFVGSQHWLKTPPACRNEEHIREIAKDQRPSKLMCNLPHLVLIGSRPFADGWHTNVRQHKFANFGPLSAMTVCSSIMLSILDEGRKIIDHAPLSALVGIVRVHSASRIKATRRRSLSFNPWVISVPSSKWHRVRVMKTPGSLPAARDESRHPGQDQGGN</sequence>
<feature type="region of interest" description="Disordered" evidence="1">
    <location>
        <begin position="197"/>
        <end position="217"/>
    </location>
</feature>